<dbReference type="Pfam" id="PF00005">
    <property type="entry name" value="ABC_tran"/>
    <property type="match status" value="1"/>
</dbReference>
<feature type="domain" description="ABC transporter" evidence="1">
    <location>
        <begin position="31"/>
        <end position="82"/>
    </location>
</feature>
<keyword evidence="2" id="KW-0547">Nucleotide-binding</keyword>
<evidence type="ECO:0000259" key="1">
    <source>
        <dbReference type="Pfam" id="PF00005"/>
    </source>
</evidence>
<organism evidence="2 3">
    <name type="scientific">Brevibacterium casei</name>
    <dbReference type="NCBI Taxonomy" id="33889"/>
    <lineage>
        <taxon>Bacteria</taxon>
        <taxon>Bacillati</taxon>
        <taxon>Actinomycetota</taxon>
        <taxon>Actinomycetes</taxon>
        <taxon>Micrococcales</taxon>
        <taxon>Brevibacteriaceae</taxon>
        <taxon>Brevibacterium</taxon>
    </lineage>
</organism>
<dbReference type="InterPro" id="IPR039421">
    <property type="entry name" value="Type_1_exporter"/>
</dbReference>
<dbReference type="SUPFAM" id="SSF52540">
    <property type="entry name" value="P-loop containing nucleoside triphosphate hydrolases"/>
    <property type="match status" value="1"/>
</dbReference>
<keyword evidence="2" id="KW-0067">ATP-binding</keyword>
<accession>A0A269Z2E9</accession>
<dbReference type="GO" id="GO:0034040">
    <property type="term" value="F:ATPase-coupled lipid transmembrane transporter activity"/>
    <property type="evidence" value="ECO:0007669"/>
    <property type="project" value="TreeGrafter"/>
</dbReference>
<proteinExistence type="predicted"/>
<dbReference type="GO" id="GO:0005524">
    <property type="term" value="F:ATP binding"/>
    <property type="evidence" value="ECO:0007669"/>
    <property type="project" value="UniProtKB-KW"/>
</dbReference>
<reference evidence="2 3" key="1">
    <citation type="submission" date="2017-04" db="EMBL/GenBank/DDBJ databases">
        <title>Kefir bacterial isolates.</title>
        <authorList>
            <person name="Kim Y."/>
            <person name="Blasche S."/>
            <person name="Patil K.R."/>
        </authorList>
    </citation>
    <scope>NUCLEOTIDE SEQUENCE [LARGE SCALE GENOMIC DNA]</scope>
    <source>
        <strain evidence="2 3">OG2</strain>
    </source>
</reference>
<dbReference type="Proteomes" id="UP000216867">
    <property type="component" value="Unassembled WGS sequence"/>
</dbReference>
<protein>
    <submittedName>
        <fullName evidence="2">Antibiotic ABC transporter ATP-binding protein</fullName>
    </submittedName>
</protein>
<dbReference type="InterPro" id="IPR003439">
    <property type="entry name" value="ABC_transporter-like_ATP-bd"/>
</dbReference>
<sequence>MINGTIKSNIAYSTKNKKHSNDIIHYSKLAYSHEFIKSFKNGYNTIIGEKGTNLSGGQKQRIDIARSFIKEPNILLLDEATSNLDSESENVIQQSIKNIS</sequence>
<dbReference type="PANTHER" id="PTHR24221">
    <property type="entry name" value="ATP-BINDING CASSETTE SUB-FAMILY B"/>
    <property type="match status" value="1"/>
</dbReference>
<dbReference type="EMBL" id="NCWY01000102">
    <property type="protein sequence ID" value="PAK91955.1"/>
    <property type="molecule type" value="Genomic_DNA"/>
</dbReference>
<name>A0A269Z2E9_9MICO</name>
<evidence type="ECO:0000313" key="3">
    <source>
        <dbReference type="Proteomes" id="UP000216867"/>
    </source>
</evidence>
<dbReference type="PANTHER" id="PTHR24221:SF654">
    <property type="entry name" value="ATP-BINDING CASSETTE SUB-FAMILY B MEMBER 6"/>
    <property type="match status" value="1"/>
</dbReference>
<dbReference type="GO" id="GO:0016887">
    <property type="term" value="F:ATP hydrolysis activity"/>
    <property type="evidence" value="ECO:0007669"/>
    <property type="project" value="InterPro"/>
</dbReference>
<dbReference type="Gene3D" id="3.40.50.300">
    <property type="entry name" value="P-loop containing nucleotide triphosphate hydrolases"/>
    <property type="match status" value="1"/>
</dbReference>
<dbReference type="InterPro" id="IPR027417">
    <property type="entry name" value="P-loop_NTPase"/>
</dbReference>
<evidence type="ECO:0000313" key="2">
    <source>
        <dbReference type="EMBL" id="PAK91955.1"/>
    </source>
</evidence>
<gene>
    <name evidence="2" type="ORF">B8X04_17490</name>
</gene>
<comment type="caution">
    <text evidence="2">The sequence shown here is derived from an EMBL/GenBank/DDBJ whole genome shotgun (WGS) entry which is preliminary data.</text>
</comment>
<feature type="non-terminal residue" evidence="2">
    <location>
        <position position="100"/>
    </location>
</feature>
<dbReference type="AlphaFoldDB" id="A0A269Z2E9"/>